<dbReference type="AlphaFoldDB" id="A0A0M4SZ89"/>
<name>A0A0M4SZ89_9NOSO</name>
<sequence length="60" mass="6878">MLLAITEFYIYQLQENVTESTDAAGEESLKCVDVFCAASLRVVSNFVLWFPNFCLLLFYT</sequence>
<evidence type="ECO:0000313" key="2">
    <source>
        <dbReference type="Proteomes" id="UP000062645"/>
    </source>
</evidence>
<organism evidence="1 2">
    <name type="scientific">Nostoc piscinale CENA21</name>
    <dbReference type="NCBI Taxonomy" id="224013"/>
    <lineage>
        <taxon>Bacteria</taxon>
        <taxon>Bacillati</taxon>
        <taxon>Cyanobacteriota</taxon>
        <taxon>Cyanophyceae</taxon>
        <taxon>Nostocales</taxon>
        <taxon>Nostocaceae</taxon>
        <taxon>Nostoc</taxon>
    </lineage>
</organism>
<dbReference type="PATRIC" id="fig|224013.5.peg.207"/>
<proteinExistence type="predicted"/>
<accession>A0A0M4SZ89</accession>
<evidence type="ECO:0000313" key="1">
    <source>
        <dbReference type="EMBL" id="ALF51720.1"/>
    </source>
</evidence>
<gene>
    <name evidence="1" type="ORF">ACX27_00875</name>
</gene>
<protein>
    <submittedName>
        <fullName evidence="1">Uncharacterized protein</fullName>
    </submittedName>
</protein>
<dbReference type="Proteomes" id="UP000062645">
    <property type="component" value="Chromosome"/>
</dbReference>
<dbReference type="KEGG" id="npz:ACX27_00875"/>
<reference evidence="2" key="1">
    <citation type="submission" date="2015-07" db="EMBL/GenBank/DDBJ databases">
        <title>Genome Of Nitrogen-Fixing Cyanobacterium Nostoc piscinale CENA21 From Solimoes/Amazon River Floodplain Sediments And Comparative Genomics To Uncover Biosynthetic Natural Products Potential.</title>
        <authorList>
            <person name="Leao T.F."/>
            <person name="Leao P.N."/>
            <person name="Guimaraes P.I."/>
            <person name="de Melo A.G.C."/>
            <person name="Ramos R.T.J."/>
            <person name="Silva A."/>
            <person name="Fiore M.F."/>
            <person name="Schneider M.P.C."/>
        </authorList>
    </citation>
    <scope>NUCLEOTIDE SEQUENCE [LARGE SCALE GENOMIC DNA]</scope>
    <source>
        <strain evidence="2">CENA21</strain>
    </source>
</reference>
<dbReference type="EMBL" id="CP012036">
    <property type="protein sequence ID" value="ALF51720.1"/>
    <property type="molecule type" value="Genomic_DNA"/>
</dbReference>
<reference evidence="1 2" key="2">
    <citation type="journal article" date="2016" name="Genome Announc.">
        <title>Draft Genome Sequence of the N2-Fixing Cyanobacterium Nostoc piscinale CENA21, Isolated from the Brazilian Amazon Floodplain.</title>
        <authorList>
            <person name="Leao T."/>
            <person name="Guimaraes P.I."/>
            <person name="de Melo A.G."/>
            <person name="Ramos R.T."/>
            <person name="Leao P.N."/>
            <person name="Silva A."/>
            <person name="Fiore M.F."/>
            <person name="Schneider M.P."/>
        </authorList>
    </citation>
    <scope>NUCLEOTIDE SEQUENCE [LARGE SCALE GENOMIC DNA]</scope>
    <source>
        <strain evidence="1 2">CENA21</strain>
    </source>
</reference>
<keyword evidence="2" id="KW-1185">Reference proteome</keyword>